<dbReference type="GO" id="GO:0005886">
    <property type="term" value="C:plasma membrane"/>
    <property type="evidence" value="ECO:0007669"/>
    <property type="project" value="TreeGrafter"/>
</dbReference>
<name>A0A0A8ZCU0_ARUDO</name>
<feature type="domain" description="PGG" evidence="9">
    <location>
        <begin position="423"/>
        <end position="529"/>
    </location>
</feature>
<comment type="subcellular location">
    <subcellularLocation>
        <location evidence="1">Membrane</location>
        <topology evidence="1">Multi-pass membrane protein</topology>
    </subcellularLocation>
</comment>
<feature type="transmembrane region" description="Helical" evidence="8">
    <location>
        <begin position="512"/>
        <end position="530"/>
    </location>
</feature>
<accession>A0A0A8ZCU0</accession>
<reference evidence="10" key="2">
    <citation type="journal article" date="2015" name="Data Brief">
        <title>Shoot transcriptome of the giant reed, Arundo donax.</title>
        <authorList>
            <person name="Barrero R.A."/>
            <person name="Guerrero F.D."/>
            <person name="Moolhuijzen P."/>
            <person name="Goolsby J.A."/>
            <person name="Tidwell J."/>
            <person name="Bellgard S.E."/>
            <person name="Bellgard M.I."/>
        </authorList>
    </citation>
    <scope>NUCLEOTIDE SEQUENCE</scope>
    <source>
        <tissue evidence="10">Shoot tissue taken approximately 20 cm above the soil surface</tissue>
    </source>
</reference>
<dbReference type="Gene3D" id="1.25.40.20">
    <property type="entry name" value="Ankyrin repeat-containing domain"/>
    <property type="match status" value="3"/>
</dbReference>
<keyword evidence="2 8" id="KW-0812">Transmembrane</keyword>
<protein>
    <recommendedName>
        <fullName evidence="9">PGG domain-containing protein</fullName>
    </recommendedName>
</protein>
<dbReference type="Pfam" id="PF13962">
    <property type="entry name" value="PGG"/>
    <property type="match status" value="1"/>
</dbReference>
<keyword evidence="6 8" id="KW-0472">Membrane</keyword>
<evidence type="ECO:0000259" key="9">
    <source>
        <dbReference type="Pfam" id="PF13962"/>
    </source>
</evidence>
<dbReference type="SMART" id="SM00248">
    <property type="entry name" value="ANK"/>
    <property type="match status" value="9"/>
</dbReference>
<keyword evidence="3" id="KW-0677">Repeat</keyword>
<organism evidence="10">
    <name type="scientific">Arundo donax</name>
    <name type="common">Giant reed</name>
    <name type="synonym">Donax arundinaceus</name>
    <dbReference type="NCBI Taxonomy" id="35708"/>
    <lineage>
        <taxon>Eukaryota</taxon>
        <taxon>Viridiplantae</taxon>
        <taxon>Streptophyta</taxon>
        <taxon>Embryophyta</taxon>
        <taxon>Tracheophyta</taxon>
        <taxon>Spermatophyta</taxon>
        <taxon>Magnoliopsida</taxon>
        <taxon>Liliopsida</taxon>
        <taxon>Poales</taxon>
        <taxon>Poaceae</taxon>
        <taxon>PACMAD clade</taxon>
        <taxon>Arundinoideae</taxon>
        <taxon>Arundineae</taxon>
        <taxon>Arundo</taxon>
    </lineage>
</organism>
<evidence type="ECO:0000256" key="6">
    <source>
        <dbReference type="ARBA" id="ARBA00023136"/>
    </source>
</evidence>
<dbReference type="InterPro" id="IPR036770">
    <property type="entry name" value="Ankyrin_rpt-contain_sf"/>
</dbReference>
<evidence type="ECO:0000256" key="8">
    <source>
        <dbReference type="SAM" id="Phobius"/>
    </source>
</evidence>
<sequence>MEGCTATTSCSLGGARMGRRLLEAATSGDATTMKHMALHDPTVLLGTTPVGNTCLHISSIHGHQGFCEDVVAIDRSLLTAVNADGETPLLAAVTSSHVSLASFFLRYCRDHKLSEAMLKQDKRQCNALHHAVRSGHRELTLELLAAEPALSRVVNEYNESPLFIAVRRDFVDVFEELLKIPDYASAGPGGQNVLHEAVINGNSVILKRILETHPELAREENMAMNTPVLEAVLLNRIGMLSLLLEHDCSLGYLVNTEGTPLLVSAAFRGHVGVARELLNHCPDAPYCDQSGWTCLHQAAYLGHTEFVEFVLRVPQLRKLVNMRDEGGKTALHCAMKKCNPKVVAALLFQNEIDISILDNDGNLATWELFFDSDHAKTLNWNEVCMLMLKADPKDATSIHNLHEATKDKVADKSRNDVKSLTQTYTSNTSIVAILITTITFAAAFTLPGGYSTDAGSEGLPIMARKFVFQAFLISDTLAMCSSLAVAFICIVSRWEDFEFLLYYRAFTKKLMWFAYMATTTAFATGLYTVLAPRLRWLAIAICILPVLLPILTKLLGEWPILKLRYRLGQTFKPELLDMV</sequence>
<dbReference type="PANTHER" id="PTHR24186:SF54">
    <property type="entry name" value="PGG DOMAIN-CONTAINING PROTEIN"/>
    <property type="match status" value="1"/>
</dbReference>
<evidence type="ECO:0000313" key="10">
    <source>
        <dbReference type="EMBL" id="JAD35508.1"/>
    </source>
</evidence>
<dbReference type="PANTHER" id="PTHR24186">
    <property type="entry name" value="PROTEIN PHOSPHATASE 1 REGULATORY SUBUNIT"/>
    <property type="match status" value="1"/>
</dbReference>
<reference evidence="10" key="1">
    <citation type="submission" date="2014-09" db="EMBL/GenBank/DDBJ databases">
        <authorList>
            <person name="Magalhaes I.L.F."/>
            <person name="Oliveira U."/>
            <person name="Santos F.R."/>
            <person name="Vidigal T.H.D.A."/>
            <person name="Brescovit A.D."/>
            <person name="Santos A.J."/>
        </authorList>
    </citation>
    <scope>NUCLEOTIDE SEQUENCE</scope>
    <source>
        <tissue evidence="10">Shoot tissue taken approximately 20 cm above the soil surface</tissue>
    </source>
</reference>
<dbReference type="EMBL" id="GBRH01262387">
    <property type="protein sequence ID" value="JAD35508.1"/>
    <property type="molecule type" value="Transcribed_RNA"/>
</dbReference>
<dbReference type="AlphaFoldDB" id="A0A0A8ZCU0"/>
<dbReference type="SUPFAM" id="SSF48403">
    <property type="entry name" value="Ankyrin repeat"/>
    <property type="match status" value="1"/>
</dbReference>
<keyword evidence="5 7" id="KW-0040">ANK repeat</keyword>
<proteinExistence type="predicted"/>
<feature type="transmembrane region" description="Helical" evidence="8">
    <location>
        <begin position="536"/>
        <end position="556"/>
    </location>
</feature>
<feature type="transmembrane region" description="Helical" evidence="8">
    <location>
        <begin position="424"/>
        <end position="446"/>
    </location>
</feature>
<keyword evidence="4 8" id="KW-1133">Transmembrane helix</keyword>
<evidence type="ECO:0000256" key="4">
    <source>
        <dbReference type="ARBA" id="ARBA00022989"/>
    </source>
</evidence>
<evidence type="ECO:0000256" key="5">
    <source>
        <dbReference type="ARBA" id="ARBA00023043"/>
    </source>
</evidence>
<dbReference type="Pfam" id="PF12796">
    <property type="entry name" value="Ank_2"/>
    <property type="match status" value="2"/>
</dbReference>
<feature type="repeat" description="ANK" evidence="7">
    <location>
        <begin position="326"/>
        <end position="359"/>
    </location>
</feature>
<evidence type="ECO:0000256" key="1">
    <source>
        <dbReference type="ARBA" id="ARBA00004141"/>
    </source>
</evidence>
<evidence type="ECO:0000256" key="2">
    <source>
        <dbReference type="ARBA" id="ARBA00022692"/>
    </source>
</evidence>
<evidence type="ECO:0000256" key="7">
    <source>
        <dbReference type="PROSITE-ProRule" id="PRU00023"/>
    </source>
</evidence>
<dbReference type="PROSITE" id="PS50088">
    <property type="entry name" value="ANK_REPEAT"/>
    <property type="match status" value="1"/>
</dbReference>
<dbReference type="InterPro" id="IPR026961">
    <property type="entry name" value="PGG_dom"/>
</dbReference>
<feature type="transmembrane region" description="Helical" evidence="8">
    <location>
        <begin position="466"/>
        <end position="491"/>
    </location>
</feature>
<dbReference type="InterPro" id="IPR002110">
    <property type="entry name" value="Ankyrin_rpt"/>
</dbReference>
<evidence type="ECO:0000256" key="3">
    <source>
        <dbReference type="ARBA" id="ARBA00022737"/>
    </source>
</evidence>
<dbReference type="FunFam" id="1.25.40.20:FF:000486">
    <property type="entry name" value="Ankyrin repeat family protein"/>
    <property type="match status" value="1"/>
</dbReference>